<sequence>MSLPSGFHEADMYLELDDAFNNAGGLCPSTHSHFEEMLALPELGVGVFELDFGDQALTYFVEHQMLSMWKEYKGENHQHFKQFSDSKEARAIPPTRLVNRVKDWHFLCDHYMTCQFHEQSRVNKSQPSLEGLQPSSGDEICETVLGRRPGYSKSLGWGPKPKSRKSTTSSSSSSYDEMHSREISELKASAWTVSGMRLFRHHPLAGRKKFLRRSIFDGLADKVFNVGIALADSLPYLC</sequence>
<accession>A0A5A7VIS4</accession>
<feature type="region of interest" description="Disordered" evidence="1">
    <location>
        <begin position="152"/>
        <end position="177"/>
    </location>
</feature>
<proteinExistence type="predicted"/>
<organism evidence="2 3">
    <name type="scientific">Cucumis melo var. makuwa</name>
    <name type="common">Oriental melon</name>
    <dbReference type="NCBI Taxonomy" id="1194695"/>
    <lineage>
        <taxon>Eukaryota</taxon>
        <taxon>Viridiplantae</taxon>
        <taxon>Streptophyta</taxon>
        <taxon>Embryophyta</taxon>
        <taxon>Tracheophyta</taxon>
        <taxon>Spermatophyta</taxon>
        <taxon>Magnoliopsida</taxon>
        <taxon>eudicotyledons</taxon>
        <taxon>Gunneridae</taxon>
        <taxon>Pentapetalae</taxon>
        <taxon>rosids</taxon>
        <taxon>fabids</taxon>
        <taxon>Cucurbitales</taxon>
        <taxon>Cucurbitaceae</taxon>
        <taxon>Benincaseae</taxon>
        <taxon>Cucumis</taxon>
    </lineage>
</organism>
<name>A0A5A7VIS4_CUCMM</name>
<evidence type="ECO:0000313" key="3">
    <source>
        <dbReference type="Proteomes" id="UP000321393"/>
    </source>
</evidence>
<evidence type="ECO:0000313" key="2">
    <source>
        <dbReference type="EMBL" id="KAA0065675.1"/>
    </source>
</evidence>
<protein>
    <submittedName>
        <fullName evidence="2">CACTA en-spm transposon protein</fullName>
    </submittedName>
</protein>
<gene>
    <name evidence="2" type="ORF">E6C27_scaffold90G001390</name>
</gene>
<dbReference type="AlphaFoldDB" id="A0A5A7VIS4"/>
<dbReference type="Proteomes" id="UP000321393">
    <property type="component" value="Unassembled WGS sequence"/>
</dbReference>
<comment type="caution">
    <text evidence="2">The sequence shown here is derived from an EMBL/GenBank/DDBJ whole genome shotgun (WGS) entry which is preliminary data.</text>
</comment>
<evidence type="ECO:0000256" key="1">
    <source>
        <dbReference type="SAM" id="MobiDB-lite"/>
    </source>
</evidence>
<reference evidence="2 3" key="1">
    <citation type="submission" date="2019-08" db="EMBL/GenBank/DDBJ databases">
        <title>Draft genome sequences of two oriental melons (Cucumis melo L. var makuwa).</title>
        <authorList>
            <person name="Kwon S.-Y."/>
        </authorList>
    </citation>
    <scope>NUCLEOTIDE SEQUENCE [LARGE SCALE GENOMIC DNA]</scope>
    <source>
        <strain evidence="3">cv. SW 3</strain>
        <tissue evidence="2">Leaf</tissue>
    </source>
</reference>
<dbReference type="EMBL" id="SSTE01001308">
    <property type="protein sequence ID" value="KAA0065675.1"/>
    <property type="molecule type" value="Genomic_DNA"/>
</dbReference>